<evidence type="ECO:0000313" key="1">
    <source>
        <dbReference type="EMBL" id="RDI46933.1"/>
    </source>
</evidence>
<accession>A0A370GYJ9</accession>
<keyword evidence="2" id="KW-1185">Reference proteome</keyword>
<comment type="caution">
    <text evidence="1">The sequence shown here is derived from an EMBL/GenBank/DDBJ whole genome shotgun (WGS) entry which is preliminary data.</text>
</comment>
<gene>
    <name evidence="1" type="ORF">C8D86_10456</name>
</gene>
<dbReference type="AlphaFoldDB" id="A0A370GYJ9"/>
<evidence type="ECO:0000313" key="2">
    <source>
        <dbReference type="Proteomes" id="UP000254720"/>
    </source>
</evidence>
<dbReference type="Gene3D" id="2.60.40.10">
    <property type="entry name" value="Immunoglobulins"/>
    <property type="match status" value="1"/>
</dbReference>
<dbReference type="GO" id="GO:0005509">
    <property type="term" value="F:calcium ion binding"/>
    <property type="evidence" value="ECO:0007669"/>
    <property type="project" value="InterPro"/>
</dbReference>
<dbReference type="GO" id="GO:0016020">
    <property type="term" value="C:membrane"/>
    <property type="evidence" value="ECO:0007669"/>
    <property type="project" value="InterPro"/>
</dbReference>
<organism evidence="1 2">
    <name type="scientific">Aquicella lusitana</name>
    <dbReference type="NCBI Taxonomy" id="254246"/>
    <lineage>
        <taxon>Bacteria</taxon>
        <taxon>Pseudomonadati</taxon>
        <taxon>Pseudomonadota</taxon>
        <taxon>Gammaproteobacteria</taxon>
        <taxon>Legionellales</taxon>
        <taxon>Coxiellaceae</taxon>
        <taxon>Aquicella</taxon>
    </lineage>
</organism>
<sequence>MAAPVLVNPIPAQVVNEQAAFGPFDLKQFIQVAEGSAPARFQGELSDGQALPKGLICTEDGIITGIPAKDTHGNYEILITAQNEEGSAQANFILTIKPSLSSSASEYADQIKAQVWQALGQNLPLPDLGEMYERPITMEDIYYLVERWGLLTMWDAFNLEPPGEKHLLTLEGVSPHYNVYDRGSCLVGCPKDLFSYERTIEDGLQTARAMAREVYKRNWTIEMAGLNKMMRAAWVEIQRLGDKYGKQLEVINFTPNSEDIKAYTTQVKMRGMD</sequence>
<dbReference type="Pfam" id="PF05345">
    <property type="entry name" value="He_PIG"/>
    <property type="match status" value="1"/>
</dbReference>
<dbReference type="Proteomes" id="UP000254720">
    <property type="component" value="Unassembled WGS sequence"/>
</dbReference>
<dbReference type="InterPro" id="IPR015919">
    <property type="entry name" value="Cadherin-like_sf"/>
</dbReference>
<name>A0A370GYJ9_9COXI</name>
<proteinExistence type="predicted"/>
<dbReference type="OrthoDB" id="5692762at2"/>
<dbReference type="SUPFAM" id="SSF49313">
    <property type="entry name" value="Cadherin-like"/>
    <property type="match status" value="1"/>
</dbReference>
<dbReference type="RefSeq" id="WP_114833701.1">
    <property type="nucleotide sequence ID" value="NZ_LR699114.1"/>
</dbReference>
<protein>
    <submittedName>
        <fullName evidence="1">Uncharacterized protein</fullName>
    </submittedName>
</protein>
<dbReference type="InterPro" id="IPR013783">
    <property type="entry name" value="Ig-like_fold"/>
</dbReference>
<reference evidence="1 2" key="1">
    <citation type="submission" date="2018-07" db="EMBL/GenBank/DDBJ databases">
        <title>Genomic Encyclopedia of Type Strains, Phase IV (KMG-IV): sequencing the most valuable type-strain genomes for metagenomic binning, comparative biology and taxonomic classification.</title>
        <authorList>
            <person name="Goeker M."/>
        </authorList>
    </citation>
    <scope>NUCLEOTIDE SEQUENCE [LARGE SCALE GENOMIC DNA]</scope>
    <source>
        <strain evidence="1 2">DSM 16500</strain>
    </source>
</reference>
<dbReference type="EMBL" id="QQAX01000004">
    <property type="protein sequence ID" value="RDI46933.1"/>
    <property type="molecule type" value="Genomic_DNA"/>
</dbReference>